<dbReference type="InterPro" id="IPR006654">
    <property type="entry name" value="Trp_synth_beta"/>
</dbReference>
<evidence type="ECO:0000313" key="17">
    <source>
        <dbReference type="Proteomes" id="UP001293254"/>
    </source>
</evidence>
<dbReference type="InterPro" id="IPR023026">
    <property type="entry name" value="Trp_synth_beta/beta-like"/>
</dbReference>
<feature type="compositionally biased region" description="Polar residues" evidence="14">
    <location>
        <begin position="1005"/>
        <end position="1014"/>
    </location>
</feature>
<feature type="compositionally biased region" description="Polar residues" evidence="14">
    <location>
        <begin position="1070"/>
        <end position="1111"/>
    </location>
</feature>
<dbReference type="Proteomes" id="UP001293254">
    <property type="component" value="Unassembled WGS sequence"/>
</dbReference>
<evidence type="ECO:0000256" key="8">
    <source>
        <dbReference type="ARBA" id="ARBA00022822"/>
    </source>
</evidence>
<evidence type="ECO:0000256" key="14">
    <source>
        <dbReference type="SAM" id="MobiDB-lite"/>
    </source>
</evidence>
<keyword evidence="17" id="KW-1185">Reference proteome</keyword>
<keyword evidence="9" id="KW-0663">Pyridoxal phosphate</keyword>
<dbReference type="InterPro" id="IPR006316">
    <property type="entry name" value="Trp_synth_b-like"/>
</dbReference>
<dbReference type="PROSITE" id="PS00168">
    <property type="entry name" value="TRP_SYNTHASE_BETA"/>
    <property type="match status" value="1"/>
</dbReference>
<comment type="pathway">
    <text evidence="3">Amino-acid biosynthesis; L-tryptophan biosynthesis; L-tryptophan from chorismate: step 5/5.</text>
</comment>
<dbReference type="InterPro" id="IPR001926">
    <property type="entry name" value="TrpB-like_PALP"/>
</dbReference>
<keyword evidence="11" id="KW-0456">Lyase</keyword>
<dbReference type="CDD" id="cd06446">
    <property type="entry name" value="Trp-synth_B"/>
    <property type="match status" value="1"/>
</dbReference>
<gene>
    <name evidence="16" type="ORF">Salat_2455700</name>
</gene>
<protein>
    <recommendedName>
        <fullName evidence="6">tryptophan synthase</fullName>
        <ecNumber evidence="6">4.2.1.20</ecNumber>
    </recommendedName>
</protein>
<dbReference type="NCBIfam" id="NF009057">
    <property type="entry name" value="PRK12391.1"/>
    <property type="match status" value="1"/>
</dbReference>
<dbReference type="GO" id="GO:0005737">
    <property type="term" value="C:cytoplasm"/>
    <property type="evidence" value="ECO:0007669"/>
    <property type="project" value="TreeGrafter"/>
</dbReference>
<sequence length="1165" mass="126911">MSVENIDLNEGSGITLPKAKTLEAMCKPRHVMEKVLRQSNSEVVIGILHGSNNFHATNSWSLGDDDGDQQFLGRFAAKKTPRHLRFLSPRAAYSADSRAVEIPRQWYNLIADLPVKPPPPLNPKTFEPVKPEDLSPLFPDELIKQEATDERFIDIPEEVIDVYRLWRPTPLIRAKRLEKLLDTPARIYYKYEGVSPAGSHKPNTAVPQVWYNAQQGVKNVVTETGAGQWGSSLAFACSLFGLNCEVWQVRASYDQKPYRKLMMQTWGAKVHPSPSSITEAGRRILEQDPSSPGSLGIAISEAVEVAATNADTKYCLGSVLNHVLLHQTVIGEECIKQMEAIGETPDVIIGCTGGGSNFGGLAFPFIREKLNGKINPLIRAVEPAACPSLTKGVYAYDYGDTAGMTPLMKMHTLGHDFIPDPIHAGGLRYHGMAPLISHVYELGFMETIAIAQTECFAAPEPTHAIAATIREALHCRETGESKVILMAMCGHGHFDLPSYDKYLQGGLVDLTFSEEKIKASLAKIPQPEPKLTVLKGQNRDLIQESSPLLFNLIQKNVSTVVSPSFKTLTRTPPETTPILPPQSTTTTVAADVGRWKRLKLHFSVLKKLRRGYNALYAFQAIISCIKSRKLGADYGKQRSSPPPHLRRPLPVPGIVHPDPYASAVRPPLGGFQPFEMLPPHEVMEQKLSAQHIEIEKLATENRRLAATHGTLRQDLASAKHDLQLVHAHIADVKSEKEQQMSGLIDKMSMMESELEAAESIKTELQQARAEAQSLVSTRQELISKVQQLTRDLQSAHSEAQQIPSLMAELESLRQEYQHCRATYDYEKKLYNDHLESLQVMEKNYVAMSREVDKLRAELANSANFDPRTGGPYGSSAGYNRSVPGGNYASVQNAYGVGQQGQAPPLGGGSGGGPAGAAGPGGNSPHVGAHSTPYGSGTTRDAPSGPGYGAPRGTGYDPHRGDVGTGYDAQKGHAGTGYDAQRVQTGTSFDAQRGSVGPGYDAHRGPTSSVHNTQRGPGYEAMRGHRSDTQKGPGYEIQRTPGYDARKGSIYDGQSAPAYDMQRASGDEAQRGSNYDTQKGASYDASSRGTVGPQGQVSMNNVPYSSTPSTRAGTGYESVPRGGNPVRRFSFSNGDEHLIVHQDFSPFSLPSLHGGLCGVIIKWYYV</sequence>
<dbReference type="AlphaFoldDB" id="A0AAE1XQS1"/>
<evidence type="ECO:0000256" key="5">
    <source>
        <dbReference type="ARBA" id="ARBA00011270"/>
    </source>
</evidence>
<reference evidence="16" key="1">
    <citation type="submission" date="2020-06" db="EMBL/GenBank/DDBJ databases">
        <authorList>
            <person name="Li T."/>
            <person name="Hu X."/>
            <person name="Zhang T."/>
            <person name="Song X."/>
            <person name="Zhang H."/>
            <person name="Dai N."/>
            <person name="Sheng W."/>
            <person name="Hou X."/>
            <person name="Wei L."/>
        </authorList>
    </citation>
    <scope>NUCLEOTIDE SEQUENCE</scope>
    <source>
        <strain evidence="16">3651</strain>
        <tissue evidence="16">Leaf</tissue>
    </source>
</reference>
<dbReference type="Pfam" id="PF00291">
    <property type="entry name" value="PALP"/>
    <property type="match status" value="1"/>
</dbReference>
<evidence type="ECO:0000256" key="3">
    <source>
        <dbReference type="ARBA" id="ARBA00004733"/>
    </source>
</evidence>
<comment type="similarity">
    <text evidence="4">Belongs to the TrpB family.</text>
</comment>
<keyword evidence="8" id="KW-0822">Tryptophan biosynthesis</keyword>
<dbReference type="PANTHER" id="PTHR48077:SF6">
    <property type="entry name" value="TRYPTOPHAN SYNTHASE"/>
    <property type="match status" value="1"/>
</dbReference>
<dbReference type="GO" id="GO:0052684">
    <property type="term" value="F:L-serine hydro-lyase (adding indole, L-tryptophan-forming) activity"/>
    <property type="evidence" value="ECO:0007669"/>
    <property type="project" value="TreeGrafter"/>
</dbReference>
<feature type="region of interest" description="Disordered" evidence="14">
    <location>
        <begin position="896"/>
        <end position="976"/>
    </location>
</feature>
<comment type="cofactor">
    <cofactor evidence="1">
        <name>pyridoxal 5'-phosphate</name>
        <dbReference type="ChEBI" id="CHEBI:597326"/>
    </cofactor>
</comment>
<evidence type="ECO:0000256" key="9">
    <source>
        <dbReference type="ARBA" id="ARBA00022898"/>
    </source>
</evidence>
<feature type="region of interest" description="Disordered" evidence="14">
    <location>
        <begin position="988"/>
        <end position="1120"/>
    </location>
</feature>
<evidence type="ECO:0000256" key="4">
    <source>
        <dbReference type="ARBA" id="ARBA00009982"/>
    </source>
</evidence>
<comment type="function">
    <text evidence="2">The beta subunit is responsible for the synthesis of L-tryptophan from indole and L-serine.</text>
</comment>
<feature type="domain" description="Tryptophan synthase beta chain-like PALP" evidence="15">
    <location>
        <begin position="165"/>
        <end position="490"/>
    </location>
</feature>
<dbReference type="EC" id="4.2.1.20" evidence="6"/>
<comment type="catalytic activity">
    <reaction evidence="12">
        <text>(1S,2R)-1-C-(indol-3-yl)glycerol 3-phosphate + L-serine = D-glyceraldehyde 3-phosphate + L-tryptophan + H2O</text>
        <dbReference type="Rhea" id="RHEA:10532"/>
        <dbReference type="ChEBI" id="CHEBI:15377"/>
        <dbReference type="ChEBI" id="CHEBI:33384"/>
        <dbReference type="ChEBI" id="CHEBI:57912"/>
        <dbReference type="ChEBI" id="CHEBI:58866"/>
        <dbReference type="ChEBI" id="CHEBI:59776"/>
        <dbReference type="EC" id="4.2.1.20"/>
    </reaction>
</comment>
<evidence type="ECO:0000256" key="1">
    <source>
        <dbReference type="ARBA" id="ARBA00001933"/>
    </source>
</evidence>
<dbReference type="SUPFAM" id="SSF53686">
    <property type="entry name" value="Tryptophan synthase beta subunit-like PLP-dependent enzymes"/>
    <property type="match status" value="1"/>
</dbReference>
<evidence type="ECO:0000259" key="15">
    <source>
        <dbReference type="Pfam" id="PF00291"/>
    </source>
</evidence>
<keyword evidence="13" id="KW-0175">Coiled coil</keyword>
<evidence type="ECO:0000256" key="12">
    <source>
        <dbReference type="ARBA" id="ARBA00049047"/>
    </source>
</evidence>
<organism evidence="16 17">
    <name type="scientific">Sesamum alatum</name>
    <dbReference type="NCBI Taxonomy" id="300844"/>
    <lineage>
        <taxon>Eukaryota</taxon>
        <taxon>Viridiplantae</taxon>
        <taxon>Streptophyta</taxon>
        <taxon>Embryophyta</taxon>
        <taxon>Tracheophyta</taxon>
        <taxon>Spermatophyta</taxon>
        <taxon>Magnoliopsida</taxon>
        <taxon>eudicotyledons</taxon>
        <taxon>Gunneridae</taxon>
        <taxon>Pentapetalae</taxon>
        <taxon>asterids</taxon>
        <taxon>lamiids</taxon>
        <taxon>Lamiales</taxon>
        <taxon>Pedaliaceae</taxon>
        <taxon>Sesamum</taxon>
    </lineage>
</organism>
<evidence type="ECO:0000256" key="13">
    <source>
        <dbReference type="SAM" id="Coils"/>
    </source>
</evidence>
<dbReference type="NCBIfam" id="TIGR01415">
    <property type="entry name" value="trpB_rel"/>
    <property type="match status" value="1"/>
</dbReference>
<feature type="compositionally biased region" description="Gly residues" evidence="14">
    <location>
        <begin position="905"/>
        <end position="921"/>
    </location>
</feature>
<feature type="coiled-coil region" evidence="13">
    <location>
        <begin position="747"/>
        <end position="798"/>
    </location>
</feature>
<evidence type="ECO:0000313" key="16">
    <source>
        <dbReference type="EMBL" id="KAK4416302.1"/>
    </source>
</evidence>
<comment type="subunit">
    <text evidence="5">Tetramer of two alpha and two beta chains.</text>
</comment>
<name>A0AAE1XQS1_9LAMI</name>
<dbReference type="PANTHER" id="PTHR48077">
    <property type="entry name" value="TRYPTOPHAN SYNTHASE-RELATED"/>
    <property type="match status" value="1"/>
</dbReference>
<reference evidence="16" key="2">
    <citation type="journal article" date="2024" name="Plant">
        <title>Genomic evolution and insights into agronomic trait innovations of Sesamum species.</title>
        <authorList>
            <person name="Miao H."/>
            <person name="Wang L."/>
            <person name="Qu L."/>
            <person name="Liu H."/>
            <person name="Sun Y."/>
            <person name="Le M."/>
            <person name="Wang Q."/>
            <person name="Wei S."/>
            <person name="Zheng Y."/>
            <person name="Lin W."/>
            <person name="Duan Y."/>
            <person name="Cao H."/>
            <person name="Xiong S."/>
            <person name="Wang X."/>
            <person name="Wei L."/>
            <person name="Li C."/>
            <person name="Ma Q."/>
            <person name="Ju M."/>
            <person name="Zhao R."/>
            <person name="Li G."/>
            <person name="Mu C."/>
            <person name="Tian Q."/>
            <person name="Mei H."/>
            <person name="Zhang T."/>
            <person name="Gao T."/>
            <person name="Zhang H."/>
        </authorList>
    </citation>
    <scope>NUCLEOTIDE SEQUENCE</scope>
    <source>
        <strain evidence="16">3651</strain>
    </source>
</reference>
<dbReference type="GO" id="GO:0004834">
    <property type="term" value="F:tryptophan synthase activity"/>
    <property type="evidence" value="ECO:0007669"/>
    <property type="project" value="UniProtKB-EC"/>
</dbReference>
<dbReference type="GO" id="GO:0030170">
    <property type="term" value="F:pyridoxal phosphate binding"/>
    <property type="evidence" value="ECO:0007669"/>
    <property type="project" value="InterPro"/>
</dbReference>
<keyword evidence="10" id="KW-0057">Aromatic amino acid biosynthesis</keyword>
<evidence type="ECO:0000256" key="10">
    <source>
        <dbReference type="ARBA" id="ARBA00023141"/>
    </source>
</evidence>
<dbReference type="InterPro" id="IPR036052">
    <property type="entry name" value="TrpB-like_PALP_sf"/>
</dbReference>
<accession>A0AAE1XQS1</accession>
<dbReference type="PIRSF" id="PIRSF500824">
    <property type="entry name" value="TrpB_prok"/>
    <property type="match status" value="1"/>
</dbReference>
<keyword evidence="7" id="KW-0028">Amino-acid biosynthesis</keyword>
<evidence type="ECO:0000256" key="2">
    <source>
        <dbReference type="ARBA" id="ARBA00002786"/>
    </source>
</evidence>
<dbReference type="EMBL" id="JACGWO010000010">
    <property type="protein sequence ID" value="KAK4416302.1"/>
    <property type="molecule type" value="Genomic_DNA"/>
</dbReference>
<dbReference type="InterPro" id="IPR006653">
    <property type="entry name" value="Trp_synth_b_CS"/>
</dbReference>
<proteinExistence type="inferred from homology"/>
<dbReference type="PIRSF" id="PIRSF001413">
    <property type="entry name" value="Trp_syn_beta"/>
    <property type="match status" value="1"/>
</dbReference>
<dbReference type="Gene3D" id="3.40.50.1100">
    <property type="match status" value="2"/>
</dbReference>
<evidence type="ECO:0000256" key="6">
    <source>
        <dbReference type="ARBA" id="ARBA00012043"/>
    </source>
</evidence>
<evidence type="ECO:0000256" key="11">
    <source>
        <dbReference type="ARBA" id="ARBA00023239"/>
    </source>
</evidence>
<comment type="caution">
    <text evidence="16">The sequence shown here is derived from an EMBL/GenBank/DDBJ whole genome shotgun (WGS) entry which is preliminary data.</text>
</comment>
<evidence type="ECO:0000256" key="7">
    <source>
        <dbReference type="ARBA" id="ARBA00022605"/>
    </source>
</evidence>